<organism evidence="3">
    <name type="scientific">Theileria annulata</name>
    <dbReference type="NCBI Taxonomy" id="5874"/>
    <lineage>
        <taxon>Eukaryota</taxon>
        <taxon>Sar</taxon>
        <taxon>Alveolata</taxon>
        <taxon>Apicomplexa</taxon>
        <taxon>Aconoidasida</taxon>
        <taxon>Piroplasmida</taxon>
        <taxon>Theileriidae</taxon>
        <taxon>Theileria</taxon>
    </lineage>
</organism>
<reference evidence="3" key="1">
    <citation type="submission" date="2018-07" db="EMBL/GenBank/DDBJ databases">
        <authorList>
            <person name="Quirk P.G."/>
            <person name="Krulwich T.A."/>
        </authorList>
    </citation>
    <scope>NUCLEOTIDE SEQUENCE</scope>
    <source>
        <strain evidence="3">Anand</strain>
    </source>
</reference>
<dbReference type="Pfam" id="PF03215">
    <property type="entry name" value="Rad17"/>
    <property type="match status" value="1"/>
</dbReference>
<accession>A0A3B0N0H5</accession>
<evidence type="ECO:0000259" key="1">
    <source>
        <dbReference type="SMART" id="SM00382"/>
    </source>
</evidence>
<dbReference type="EMBL" id="UIVS01000004">
    <property type="protein sequence ID" value="SVP95395.1"/>
    <property type="molecule type" value="Genomic_DNA"/>
</dbReference>
<dbReference type="GO" id="GO:0003677">
    <property type="term" value="F:DNA binding"/>
    <property type="evidence" value="ECO:0007669"/>
    <property type="project" value="TreeGrafter"/>
</dbReference>
<dbReference type="GO" id="GO:0005634">
    <property type="term" value="C:nucleus"/>
    <property type="evidence" value="ECO:0007669"/>
    <property type="project" value="TreeGrafter"/>
</dbReference>
<dbReference type="Gene3D" id="1.10.8.60">
    <property type="match status" value="1"/>
</dbReference>
<protein>
    <submittedName>
        <fullName evidence="3">Replication factor C, putative</fullName>
    </submittedName>
</protein>
<dbReference type="CDD" id="cd00009">
    <property type="entry name" value="AAA"/>
    <property type="match status" value="1"/>
</dbReference>
<dbReference type="InterPro" id="IPR003593">
    <property type="entry name" value="AAA+_ATPase"/>
</dbReference>
<dbReference type="VEuPathDB" id="PiroplasmaDB:TA10790"/>
<dbReference type="SMART" id="SM00382">
    <property type="entry name" value="AAA"/>
    <property type="match status" value="1"/>
</dbReference>
<dbReference type="PANTHER" id="PTHR23389">
    <property type="entry name" value="CHROMOSOME TRANSMISSION FIDELITY FACTOR 18"/>
    <property type="match status" value="1"/>
</dbReference>
<dbReference type="InterPro" id="IPR027417">
    <property type="entry name" value="P-loop_NTPase"/>
</dbReference>
<proteinExistence type="predicted"/>
<dbReference type="PANTHER" id="PTHR23389:SF3">
    <property type="entry name" value="CHROMOSOME TRANSMISSION FIDELITY PROTEIN 18 HOMOLOG"/>
    <property type="match status" value="1"/>
</dbReference>
<evidence type="ECO:0000313" key="3">
    <source>
        <dbReference type="EMBL" id="SVP95395.1"/>
    </source>
</evidence>
<gene>
    <name evidence="2" type="ORF">TAT_000355600</name>
    <name evidence="3" type="ORF">TAV_000355500</name>
</gene>
<sequence length="840" mass="96103">MTIEVLKEDEFNTLDILNDIYGDKQEEDSAFDFVTHDFFSKQDSAANDDETEEQAPTHPVTRSKTLKFYPLCLFPSSGYSSLDLIELAKISYTSGSDFNLQKTQFYKTCISDRSKLFKSTSPLEAGETFALRSSCISTTNPPVYMKYYVKDEENEEELKTSLLTEPIQSLFKKIFENETHNYKVTNQNPERLFRRKRKRNKLMTETSDKKENWVSKYKPEFFSDLLTSENVNLESLRWLSSWKCSSNYLDKYEEPEHRILLIGGPPGVGKTCLVNVIAKHCGYNVVEINSSDDRTKGRVIPIINGVVSAGSVIPNKPNLCLLEDVDTLFGSELPIISYLKQISSKKLAKGDPYIKRPIICTCTDVYARQLKELRDISKVVIIDTCDPSVLQSRLEWILDEEGIYMADEFIKEIIETCRNDIRSCLTTMEFITTYSGKDGSLSLSHLTKDANDGVSSLLNTVFSYHKTNFKDLETKLTSTVNTIGYNYTASVISENVTLMPMKRFDHLFKVSVFEDIMAQSDVVCSRPGNTSKASNLLNVCCSFLNKFVCNRTVISTKFVYQQKTSFHSFNMRFTKSRNLINSIQKSSMPIIAQGTLSSNFACELLPIILSFLSTGNKAINNHSLPFVLRVIKVTNNFIGLDGCFEGLFPYGSIKFPMSIYPLLHCTQILVLYGISIVNVNQSITFDPPVFDLYLKTKDDSLHQIPERFSQLMLNFIEFFKSGNKNYFIDDAHFTGSSQFKVSKFLNFFEAVKFIYNNGFEEFRNLKTQTEKEEIKVNKEILCKRTHQNVVPILFSQILLNDSSMLRDFASKKRKLSSRTWGNYKYQDQNCSAVRYIVNHL</sequence>
<dbReference type="EMBL" id="UIVT01000004">
    <property type="protein sequence ID" value="SVP94636.1"/>
    <property type="molecule type" value="Genomic_DNA"/>
</dbReference>
<dbReference type="AlphaFoldDB" id="A0A3B0N0H5"/>
<name>A0A3B0N0H5_THEAN</name>
<evidence type="ECO:0000313" key="2">
    <source>
        <dbReference type="EMBL" id="SVP94636.1"/>
    </source>
</evidence>
<dbReference type="SUPFAM" id="SSF52540">
    <property type="entry name" value="P-loop containing nucleoside triphosphate hydrolases"/>
    <property type="match status" value="1"/>
</dbReference>
<dbReference type="Gene3D" id="3.40.50.300">
    <property type="entry name" value="P-loop containing nucleotide triphosphate hydrolases"/>
    <property type="match status" value="1"/>
</dbReference>
<feature type="domain" description="AAA+ ATPase" evidence="1">
    <location>
        <begin position="256"/>
        <end position="386"/>
    </location>
</feature>